<organism evidence="2 3">
    <name type="scientific">Striga asiatica</name>
    <name type="common">Asiatic witchweed</name>
    <name type="synonym">Buchnera asiatica</name>
    <dbReference type="NCBI Taxonomy" id="4170"/>
    <lineage>
        <taxon>Eukaryota</taxon>
        <taxon>Viridiplantae</taxon>
        <taxon>Streptophyta</taxon>
        <taxon>Embryophyta</taxon>
        <taxon>Tracheophyta</taxon>
        <taxon>Spermatophyta</taxon>
        <taxon>Magnoliopsida</taxon>
        <taxon>eudicotyledons</taxon>
        <taxon>Gunneridae</taxon>
        <taxon>Pentapetalae</taxon>
        <taxon>asterids</taxon>
        <taxon>lamiids</taxon>
        <taxon>Lamiales</taxon>
        <taxon>Orobanchaceae</taxon>
        <taxon>Buchnereae</taxon>
        <taxon>Striga</taxon>
    </lineage>
</organism>
<dbReference type="OrthoDB" id="2019035at2759"/>
<name>A0A5A7QRH3_STRAF</name>
<proteinExistence type="predicted"/>
<dbReference type="Proteomes" id="UP000325081">
    <property type="component" value="Unassembled WGS sequence"/>
</dbReference>
<dbReference type="AlphaFoldDB" id="A0A5A7QRH3"/>
<keyword evidence="2" id="KW-0808">Transferase</keyword>
<comment type="caution">
    <text evidence="2">The sequence shown here is derived from an EMBL/GenBank/DDBJ whole genome shotgun (WGS) entry which is preliminary data.</text>
</comment>
<gene>
    <name evidence="2" type="ORF">STAS_24615</name>
</gene>
<evidence type="ECO:0000313" key="2">
    <source>
        <dbReference type="EMBL" id="GER47512.1"/>
    </source>
</evidence>
<keyword evidence="3" id="KW-1185">Reference proteome</keyword>
<dbReference type="GO" id="GO:0016740">
    <property type="term" value="F:transferase activity"/>
    <property type="evidence" value="ECO:0007669"/>
    <property type="project" value="UniProtKB-KW"/>
</dbReference>
<sequence length="133" mass="14591">MRSIITKGNRIKPITKATIPKSIRDIDIPLKSKPKATGEISENRHSPVGGPEEGVGEARGPREADAKGEGGAANGGGREGDAWQKRCRGRRAAEEKFQMEKMWATEEISMTEEIEKSKPKEMPGKDAPKEDKH</sequence>
<feature type="region of interest" description="Disordered" evidence="1">
    <location>
        <begin position="25"/>
        <end position="133"/>
    </location>
</feature>
<feature type="compositionally biased region" description="Basic and acidic residues" evidence="1">
    <location>
        <begin position="59"/>
        <end position="68"/>
    </location>
</feature>
<dbReference type="EMBL" id="BKCP01007959">
    <property type="protein sequence ID" value="GER47512.1"/>
    <property type="molecule type" value="Genomic_DNA"/>
</dbReference>
<evidence type="ECO:0000313" key="3">
    <source>
        <dbReference type="Proteomes" id="UP000325081"/>
    </source>
</evidence>
<reference evidence="3" key="1">
    <citation type="journal article" date="2019" name="Curr. Biol.">
        <title>Genome Sequence of Striga asiatica Provides Insight into the Evolution of Plant Parasitism.</title>
        <authorList>
            <person name="Yoshida S."/>
            <person name="Kim S."/>
            <person name="Wafula E.K."/>
            <person name="Tanskanen J."/>
            <person name="Kim Y.M."/>
            <person name="Honaas L."/>
            <person name="Yang Z."/>
            <person name="Spallek T."/>
            <person name="Conn C.E."/>
            <person name="Ichihashi Y."/>
            <person name="Cheong K."/>
            <person name="Cui S."/>
            <person name="Der J.P."/>
            <person name="Gundlach H."/>
            <person name="Jiao Y."/>
            <person name="Hori C."/>
            <person name="Ishida J.K."/>
            <person name="Kasahara H."/>
            <person name="Kiba T."/>
            <person name="Kim M.S."/>
            <person name="Koo N."/>
            <person name="Laohavisit A."/>
            <person name="Lee Y.H."/>
            <person name="Lumba S."/>
            <person name="McCourt P."/>
            <person name="Mortimer J.C."/>
            <person name="Mutuku J.M."/>
            <person name="Nomura T."/>
            <person name="Sasaki-Sekimoto Y."/>
            <person name="Seto Y."/>
            <person name="Wang Y."/>
            <person name="Wakatake T."/>
            <person name="Sakakibara H."/>
            <person name="Demura T."/>
            <person name="Yamaguchi S."/>
            <person name="Yoneyama K."/>
            <person name="Manabe R.I."/>
            <person name="Nelson D.C."/>
            <person name="Schulman A.H."/>
            <person name="Timko M.P."/>
            <person name="dePamphilis C.W."/>
            <person name="Choi D."/>
            <person name="Shirasu K."/>
        </authorList>
    </citation>
    <scope>NUCLEOTIDE SEQUENCE [LARGE SCALE GENOMIC DNA]</scope>
    <source>
        <strain evidence="3">cv. UVA1</strain>
    </source>
</reference>
<evidence type="ECO:0000256" key="1">
    <source>
        <dbReference type="SAM" id="MobiDB-lite"/>
    </source>
</evidence>
<protein>
    <submittedName>
        <fullName evidence="2">Glutathione S-transferase THETA 2</fullName>
    </submittedName>
</protein>
<accession>A0A5A7QRH3</accession>
<feature type="compositionally biased region" description="Basic and acidic residues" evidence="1">
    <location>
        <begin position="113"/>
        <end position="133"/>
    </location>
</feature>